<accession>A0AAD3Y839</accession>
<keyword evidence="1" id="KW-1133">Transmembrane helix</keyword>
<keyword evidence="1" id="KW-0472">Membrane</keyword>
<keyword evidence="4" id="KW-1185">Reference proteome</keyword>
<comment type="caution">
    <text evidence="3">The sequence shown here is derived from an EMBL/GenBank/DDBJ whole genome shotgun (WGS) entry which is preliminary data.</text>
</comment>
<name>A0AAD3Y839_9TREE</name>
<dbReference type="Pfam" id="PF05439">
    <property type="entry name" value="JTB"/>
    <property type="match status" value="1"/>
</dbReference>
<proteinExistence type="predicted"/>
<organism evidence="3 4">
    <name type="scientific">Cutaneotrichosporon spelunceum</name>
    <dbReference type="NCBI Taxonomy" id="1672016"/>
    <lineage>
        <taxon>Eukaryota</taxon>
        <taxon>Fungi</taxon>
        <taxon>Dikarya</taxon>
        <taxon>Basidiomycota</taxon>
        <taxon>Agaricomycotina</taxon>
        <taxon>Tremellomycetes</taxon>
        <taxon>Trichosporonales</taxon>
        <taxon>Trichosporonaceae</taxon>
        <taxon>Cutaneotrichosporon</taxon>
    </lineage>
</organism>
<evidence type="ECO:0008006" key="5">
    <source>
        <dbReference type="Google" id="ProtNLM"/>
    </source>
</evidence>
<evidence type="ECO:0000256" key="2">
    <source>
        <dbReference type="SAM" id="SignalP"/>
    </source>
</evidence>
<evidence type="ECO:0000313" key="4">
    <source>
        <dbReference type="Proteomes" id="UP001222932"/>
    </source>
</evidence>
<evidence type="ECO:0000313" key="3">
    <source>
        <dbReference type="EMBL" id="GMK53871.1"/>
    </source>
</evidence>
<dbReference type="InterPro" id="IPR008657">
    <property type="entry name" value="JTB"/>
</dbReference>
<dbReference type="EMBL" id="BTCM01000001">
    <property type="protein sequence ID" value="GMK53871.1"/>
    <property type="molecule type" value="Genomic_DNA"/>
</dbReference>
<dbReference type="AlphaFoldDB" id="A0AAD3Y839"/>
<feature type="transmembrane region" description="Helical" evidence="1">
    <location>
        <begin position="105"/>
        <end position="125"/>
    </location>
</feature>
<keyword evidence="2" id="KW-0732">Signal</keyword>
<evidence type="ECO:0000256" key="1">
    <source>
        <dbReference type="SAM" id="Phobius"/>
    </source>
</evidence>
<dbReference type="Proteomes" id="UP001222932">
    <property type="component" value="Unassembled WGS sequence"/>
</dbReference>
<protein>
    <recommendedName>
        <fullName evidence="5">PSI domain-containing protein</fullName>
    </recommendedName>
</protein>
<reference evidence="3" key="1">
    <citation type="journal article" date="2023" name="BMC Genomics">
        <title>Chromosome-level genome assemblies of Cutaneotrichosporon spp. (Trichosporonales, Basidiomycota) reveal imbalanced evolution between nucleotide sequences and chromosome synteny.</title>
        <authorList>
            <person name="Kobayashi Y."/>
            <person name="Kayamori A."/>
            <person name="Aoki K."/>
            <person name="Shiwa Y."/>
            <person name="Matsutani M."/>
            <person name="Fujita N."/>
            <person name="Sugita T."/>
            <person name="Iwasaki W."/>
            <person name="Tanaka N."/>
            <person name="Takashima M."/>
        </authorList>
    </citation>
    <scope>NUCLEOTIDE SEQUENCE</scope>
    <source>
        <strain evidence="3">HIS016</strain>
    </source>
</reference>
<sequence>MILRRTRFALVLIAFTLFALATASPSPAIPVSNKRPLVAQPAEGYDCTPFGVCEPCPEDERHQPFCQPFGNRRLLHCKRAGAEDKGVTPAWESCGKVVKVEQRNFYEFVTANVLLLMVCLTIFAVRTSALATQQYRQLAARIGIPSASYRRETSRLGIRGSSPTLRSRRGLA</sequence>
<gene>
    <name evidence="3" type="ORF">CspeluHIS016_0104570</name>
</gene>
<feature type="signal peptide" evidence="2">
    <location>
        <begin position="1"/>
        <end position="23"/>
    </location>
</feature>
<dbReference type="GO" id="GO:0016020">
    <property type="term" value="C:membrane"/>
    <property type="evidence" value="ECO:0007669"/>
    <property type="project" value="InterPro"/>
</dbReference>
<keyword evidence="1" id="KW-0812">Transmembrane</keyword>
<feature type="chain" id="PRO_5041903014" description="PSI domain-containing protein" evidence="2">
    <location>
        <begin position="24"/>
        <end position="172"/>
    </location>
</feature>
<reference evidence="3" key="2">
    <citation type="submission" date="2023-06" db="EMBL/GenBank/DDBJ databases">
        <authorList>
            <person name="Kobayashi Y."/>
            <person name="Kayamori A."/>
            <person name="Aoki K."/>
            <person name="Shiwa Y."/>
            <person name="Fujita N."/>
            <person name="Sugita T."/>
            <person name="Iwasaki W."/>
            <person name="Tanaka N."/>
            <person name="Takashima M."/>
        </authorList>
    </citation>
    <scope>NUCLEOTIDE SEQUENCE</scope>
    <source>
        <strain evidence="3">HIS016</strain>
    </source>
</reference>